<evidence type="ECO:0000256" key="1">
    <source>
        <dbReference type="SAM" id="Phobius"/>
    </source>
</evidence>
<evidence type="ECO:0008006" key="4">
    <source>
        <dbReference type="Google" id="ProtNLM"/>
    </source>
</evidence>
<organism evidence="2 3">
    <name type="scientific">Luteimonas composti</name>
    <dbReference type="NCBI Taxonomy" id="398257"/>
    <lineage>
        <taxon>Bacteria</taxon>
        <taxon>Pseudomonadati</taxon>
        <taxon>Pseudomonadota</taxon>
        <taxon>Gammaproteobacteria</taxon>
        <taxon>Lysobacterales</taxon>
        <taxon>Lysobacteraceae</taxon>
        <taxon>Luteimonas</taxon>
    </lineage>
</organism>
<protein>
    <recommendedName>
        <fullName evidence="4">MFS transporter</fullName>
    </recommendedName>
</protein>
<keyword evidence="1" id="KW-1133">Transmembrane helix</keyword>
<keyword evidence="3" id="KW-1185">Reference proteome</keyword>
<reference evidence="2" key="2">
    <citation type="submission" date="2023-04" db="EMBL/GenBank/DDBJ databases">
        <authorList>
            <person name="Sun J.-Q."/>
        </authorList>
    </citation>
    <scope>NUCLEOTIDE SEQUENCE</scope>
    <source>
        <strain evidence="2">CC-YY355</strain>
    </source>
</reference>
<comment type="caution">
    <text evidence="2">The sequence shown here is derived from an EMBL/GenBank/DDBJ whole genome shotgun (WGS) entry which is preliminary data.</text>
</comment>
<dbReference type="EMBL" id="JARYGX010000003">
    <property type="protein sequence ID" value="MDH7451743.1"/>
    <property type="molecule type" value="Genomic_DNA"/>
</dbReference>
<evidence type="ECO:0000313" key="2">
    <source>
        <dbReference type="EMBL" id="MDH7451743.1"/>
    </source>
</evidence>
<sequence length="78" mass="7750">MASSLGAAFGVAVSAAIFTALTDSGLEPVGAAIEFSGRQDNLAVREAGMVGLVFNALMAIAALVSVTVFIPKQAPAPT</sequence>
<proteinExistence type="predicted"/>
<feature type="transmembrane region" description="Helical" evidence="1">
    <location>
        <begin position="47"/>
        <end position="70"/>
    </location>
</feature>
<gene>
    <name evidence="2" type="ORF">QF205_01435</name>
</gene>
<name>A0ABT6MMW0_9GAMM</name>
<accession>A0ABT6MMW0</accession>
<evidence type="ECO:0000313" key="3">
    <source>
        <dbReference type="Proteomes" id="UP001160550"/>
    </source>
</evidence>
<dbReference type="Proteomes" id="UP001160550">
    <property type="component" value="Unassembled WGS sequence"/>
</dbReference>
<dbReference type="RefSeq" id="WP_280940942.1">
    <property type="nucleotide sequence ID" value="NZ_JARYGX010000003.1"/>
</dbReference>
<keyword evidence="1" id="KW-0812">Transmembrane</keyword>
<reference evidence="2" key="1">
    <citation type="journal article" date="2007" name="Int. J. Syst. Evol. Microbiol.">
        <title>Luteimonas composti sp. nov., a moderately thermophilic bacterium isolated from food waste.</title>
        <authorList>
            <person name="Young C.C."/>
            <person name="Kampfer P."/>
            <person name="Chen W.M."/>
            <person name="Yen W.S."/>
            <person name="Arun A.B."/>
            <person name="Lai W.A."/>
            <person name="Shen F.T."/>
            <person name="Rekha P.D."/>
            <person name="Lin K.Y."/>
            <person name="Chou J.H."/>
        </authorList>
    </citation>
    <scope>NUCLEOTIDE SEQUENCE</scope>
    <source>
        <strain evidence="2">CC-YY355</strain>
    </source>
</reference>
<keyword evidence="1" id="KW-0472">Membrane</keyword>